<dbReference type="GO" id="GO:0006631">
    <property type="term" value="P:fatty acid metabolic process"/>
    <property type="evidence" value="ECO:0007669"/>
    <property type="project" value="TreeGrafter"/>
</dbReference>
<dbReference type="GO" id="GO:0031956">
    <property type="term" value="F:medium-chain fatty acid-CoA ligase activity"/>
    <property type="evidence" value="ECO:0007669"/>
    <property type="project" value="TreeGrafter"/>
</dbReference>
<keyword evidence="2" id="KW-0436">Ligase</keyword>
<keyword evidence="5" id="KW-1185">Reference proteome</keyword>
<feature type="domain" description="AMP-dependent synthetase/ligase" evidence="3">
    <location>
        <begin position="40"/>
        <end position="181"/>
    </location>
</feature>
<reference evidence="4 5" key="1">
    <citation type="submission" date="2019-08" db="EMBL/GenBank/DDBJ databases">
        <title>Genome of Luteibaculum oceani JCM 18817.</title>
        <authorList>
            <person name="Bowman J.P."/>
        </authorList>
    </citation>
    <scope>NUCLEOTIDE SEQUENCE [LARGE SCALE GENOMIC DNA]</scope>
    <source>
        <strain evidence="4 5">JCM 18817</strain>
    </source>
</reference>
<comment type="caution">
    <text evidence="4">The sequence shown here is derived from an EMBL/GenBank/DDBJ whole genome shotgun (WGS) entry which is preliminary data.</text>
</comment>
<proteinExistence type="inferred from homology"/>
<dbReference type="Pfam" id="PF00501">
    <property type="entry name" value="AMP-binding"/>
    <property type="match status" value="1"/>
</dbReference>
<comment type="similarity">
    <text evidence="1">Belongs to the ATP-dependent AMP-binding enzyme family.</text>
</comment>
<sequence>MVKLLGNKIIGLNGDSEAIQKAVEDIINEWENKELIKFQTSGSTGKAKQISFPREAIIDSAKISGDFFNWSRSTVALCPLGLNYVAGKMMVLRAITLQFQLDIIAPTSLTGLGDLSNYDFAPLVPMQLDALLVNNIPLPKTILIGGAQLGKMVGESIKKQNPRSKIFHGYGMTETLTHCAIREIHPKFSESYQVLNGFKITSNKNGTTISAKHLPSPVITTDILEIDKGGNFCFKGRKDFIINSGAHKINPLEIEDLLSKIISPSFIVGPKPDERLGQKAVLIVEGHPDFNLTLDEIKGYLLGKTNKYNFPKELVIVPRLKYTPTGKIDRLASIREL</sequence>
<accession>A0A5C6V863</accession>
<dbReference type="OrthoDB" id="8870348at2"/>
<dbReference type="PANTHER" id="PTHR43201:SF5">
    <property type="entry name" value="MEDIUM-CHAIN ACYL-COA LIGASE ACSF2, MITOCHONDRIAL"/>
    <property type="match status" value="1"/>
</dbReference>
<protein>
    <submittedName>
        <fullName evidence="4">AMP-binding protein</fullName>
    </submittedName>
</protein>
<dbReference type="SUPFAM" id="SSF56801">
    <property type="entry name" value="Acetyl-CoA synthetase-like"/>
    <property type="match status" value="1"/>
</dbReference>
<dbReference type="Gene3D" id="3.40.50.12780">
    <property type="entry name" value="N-terminal domain of ligase-like"/>
    <property type="match status" value="1"/>
</dbReference>
<name>A0A5C6V863_9FLAO</name>
<gene>
    <name evidence="4" type="ORF">FRX97_05765</name>
</gene>
<dbReference type="InterPro" id="IPR042099">
    <property type="entry name" value="ANL_N_sf"/>
</dbReference>
<evidence type="ECO:0000256" key="1">
    <source>
        <dbReference type="ARBA" id="ARBA00006432"/>
    </source>
</evidence>
<dbReference type="Gene3D" id="3.30.300.30">
    <property type="match status" value="1"/>
</dbReference>
<dbReference type="Proteomes" id="UP000321168">
    <property type="component" value="Unassembled WGS sequence"/>
</dbReference>
<organism evidence="4 5">
    <name type="scientific">Luteibaculum oceani</name>
    <dbReference type="NCBI Taxonomy" id="1294296"/>
    <lineage>
        <taxon>Bacteria</taxon>
        <taxon>Pseudomonadati</taxon>
        <taxon>Bacteroidota</taxon>
        <taxon>Flavobacteriia</taxon>
        <taxon>Flavobacteriales</taxon>
        <taxon>Luteibaculaceae</taxon>
        <taxon>Luteibaculum</taxon>
    </lineage>
</organism>
<evidence type="ECO:0000259" key="3">
    <source>
        <dbReference type="Pfam" id="PF00501"/>
    </source>
</evidence>
<dbReference type="InterPro" id="IPR045851">
    <property type="entry name" value="AMP-bd_C_sf"/>
</dbReference>
<evidence type="ECO:0000313" key="5">
    <source>
        <dbReference type="Proteomes" id="UP000321168"/>
    </source>
</evidence>
<dbReference type="RefSeq" id="WP_147014242.1">
    <property type="nucleotide sequence ID" value="NZ_VORB01000004.1"/>
</dbReference>
<dbReference type="EMBL" id="VORB01000004">
    <property type="protein sequence ID" value="TXC81513.1"/>
    <property type="molecule type" value="Genomic_DNA"/>
</dbReference>
<evidence type="ECO:0000256" key="2">
    <source>
        <dbReference type="ARBA" id="ARBA00022598"/>
    </source>
</evidence>
<evidence type="ECO:0000313" key="4">
    <source>
        <dbReference type="EMBL" id="TXC81513.1"/>
    </source>
</evidence>
<dbReference type="InterPro" id="IPR000873">
    <property type="entry name" value="AMP-dep_synth/lig_dom"/>
</dbReference>
<dbReference type="PANTHER" id="PTHR43201">
    <property type="entry name" value="ACYL-COA SYNTHETASE"/>
    <property type="match status" value="1"/>
</dbReference>
<dbReference type="AlphaFoldDB" id="A0A5C6V863"/>